<dbReference type="GO" id="GO:0008237">
    <property type="term" value="F:metallopeptidase activity"/>
    <property type="evidence" value="ECO:0007669"/>
    <property type="project" value="InterPro"/>
</dbReference>
<evidence type="ECO:0000313" key="3">
    <source>
        <dbReference type="EMBL" id="ANH82896.1"/>
    </source>
</evidence>
<reference evidence="3 4" key="1">
    <citation type="submission" date="2016-05" db="EMBL/GenBank/DDBJ databases">
        <title>Niabella ginsenosidivorans BS26 whole genome sequencing.</title>
        <authorList>
            <person name="Im W.T."/>
            <person name="Siddiqi M.Z."/>
        </authorList>
    </citation>
    <scope>NUCLEOTIDE SEQUENCE [LARGE SCALE GENOMIC DNA]</scope>
    <source>
        <strain evidence="3 4">BS26</strain>
    </source>
</reference>
<proteinExistence type="predicted"/>
<dbReference type="KEGG" id="nia:A8C56_19580"/>
<dbReference type="AlphaFoldDB" id="A0A1A9I5J9"/>
<evidence type="ECO:0000313" key="4">
    <source>
        <dbReference type="Proteomes" id="UP000077667"/>
    </source>
</evidence>
<gene>
    <name evidence="3" type="ORF">A8C56_19580</name>
</gene>
<dbReference type="EMBL" id="CP015772">
    <property type="protein sequence ID" value="ANH82896.1"/>
    <property type="molecule type" value="Genomic_DNA"/>
</dbReference>
<name>A0A1A9I5J9_9BACT</name>
<dbReference type="CDD" id="cd09604">
    <property type="entry name" value="M1_APN_like"/>
    <property type="match status" value="1"/>
</dbReference>
<dbReference type="GO" id="GO:0008270">
    <property type="term" value="F:zinc ion binding"/>
    <property type="evidence" value="ECO:0007669"/>
    <property type="project" value="InterPro"/>
</dbReference>
<dbReference type="InterPro" id="IPR014782">
    <property type="entry name" value="Peptidase_M1_dom"/>
</dbReference>
<accession>A0A1A9I5J9</accession>
<dbReference type="Proteomes" id="UP000077667">
    <property type="component" value="Chromosome"/>
</dbReference>
<feature type="signal peptide" evidence="1">
    <location>
        <begin position="1"/>
        <end position="21"/>
    </location>
</feature>
<feature type="chain" id="PRO_5008389910" evidence="1">
    <location>
        <begin position="22"/>
        <end position="651"/>
    </location>
</feature>
<protein>
    <submittedName>
        <fullName evidence="3">Peptidase M1</fullName>
    </submittedName>
</protein>
<organism evidence="3 4">
    <name type="scientific">Niabella ginsenosidivorans</name>
    <dbReference type="NCBI Taxonomy" id="1176587"/>
    <lineage>
        <taxon>Bacteria</taxon>
        <taxon>Pseudomonadati</taxon>
        <taxon>Bacteroidota</taxon>
        <taxon>Chitinophagia</taxon>
        <taxon>Chitinophagales</taxon>
        <taxon>Chitinophagaceae</taxon>
        <taxon>Niabella</taxon>
    </lineage>
</organism>
<dbReference type="Gene3D" id="1.10.390.10">
    <property type="entry name" value="Neutral Protease Domain 2"/>
    <property type="match status" value="1"/>
</dbReference>
<evidence type="ECO:0000259" key="2">
    <source>
        <dbReference type="Pfam" id="PF01433"/>
    </source>
</evidence>
<sequence length="651" mass="73449">MYKAFTCAVCLFYSVAGTAQNYDPNKTFAPGFYSHNGNEFRSADGAPGSKYWQNQANYAIEATFDTTTNVLSGNEIIEYSNNSPDNLEYLWLELDQNADKEDARAQSLAKPGQEAAPDKGFRLSRVVVENSGQVQEADYVVQDTRMQIRLGNPLTAGKSLRLKIGFSFKLLSSSAGDRAGILQTKNGKIYEFGYWFPRMCVYDDLNGWNTLPFIGGGEFYFEYGTIDYKITVPAGMLAVGSGQLLNGQEVLSDRVLANLSKARRSDKTVMIHPAEAVTRSSVTKKTSGTVTWHFAMNNTRDAAFALSRAFIWDGAKINLPSGKTAFAQSVYPEESIRDKSEWHRATEYVKASVEDFSKRWFEYPYPEATNVAGPIGGMEFPALAFDYYKEGGKGLWALVSHEIGHTWYPMIVGSDERRYPFMDEGFNTFIDIYAQEYFNNGEFAPKRDGEYAPKGGNPADEIIPVIKATKGGPTLLTAPDAMDYKYVHPLAYFKTAFGLVLLREVILGQDRFDYAFRTYTKNWAFKHPSPVDFFRSMENAAGEDLSWFWREWFYNNWELDQAVAGVKYVEGDPQKGALITIENKEQMVLPLPMEITETNGHTQTIQVPVEIWQQGAQRTIRVRTTSPVTSVIIDPRHQLPDSHRENNVWKK</sequence>
<dbReference type="RefSeq" id="WP_067759839.1">
    <property type="nucleotide sequence ID" value="NZ_CP015772.1"/>
</dbReference>
<keyword evidence="4" id="KW-1185">Reference proteome</keyword>
<dbReference type="InterPro" id="IPR027268">
    <property type="entry name" value="Peptidase_M4/M1_CTD_sf"/>
</dbReference>
<evidence type="ECO:0000256" key="1">
    <source>
        <dbReference type="SAM" id="SignalP"/>
    </source>
</evidence>
<feature type="domain" description="Peptidase M1 membrane alanine aminopeptidase" evidence="2">
    <location>
        <begin position="396"/>
        <end position="552"/>
    </location>
</feature>
<keyword evidence="1" id="KW-0732">Signal</keyword>
<dbReference type="OrthoDB" id="9814383at2"/>
<dbReference type="Pfam" id="PF01433">
    <property type="entry name" value="Peptidase_M1"/>
    <property type="match status" value="1"/>
</dbReference>
<dbReference type="STRING" id="1176587.A8C56_19580"/>
<dbReference type="SUPFAM" id="SSF55486">
    <property type="entry name" value="Metalloproteases ('zincins'), catalytic domain"/>
    <property type="match status" value="1"/>
</dbReference>